<name>A0A8J4EQH1_9ACTN</name>
<dbReference type="GO" id="GO:0016987">
    <property type="term" value="F:sigma factor activity"/>
    <property type="evidence" value="ECO:0007669"/>
    <property type="project" value="UniProtKB-KW"/>
</dbReference>
<dbReference type="InterPro" id="IPR013324">
    <property type="entry name" value="RNA_pol_sigma_r3/r4-like"/>
</dbReference>
<evidence type="ECO:0000259" key="6">
    <source>
        <dbReference type="Pfam" id="PF08281"/>
    </source>
</evidence>
<dbReference type="InterPro" id="IPR013325">
    <property type="entry name" value="RNA_pol_sigma_r2"/>
</dbReference>
<proteinExistence type="inferred from homology"/>
<dbReference type="AlphaFoldDB" id="A0A8J4EQH1"/>
<dbReference type="PANTHER" id="PTHR47756:SF2">
    <property type="entry name" value="BLL6612 PROTEIN"/>
    <property type="match status" value="1"/>
</dbReference>
<feature type="domain" description="RNA polymerase sigma-70 region 2" evidence="5">
    <location>
        <begin position="11"/>
        <end position="74"/>
    </location>
</feature>
<dbReference type="Gene3D" id="1.10.10.10">
    <property type="entry name" value="Winged helix-like DNA-binding domain superfamily/Winged helix DNA-binding domain"/>
    <property type="match status" value="1"/>
</dbReference>
<dbReference type="Pfam" id="PF08281">
    <property type="entry name" value="Sigma70_r4_2"/>
    <property type="match status" value="1"/>
</dbReference>
<evidence type="ECO:0000259" key="7">
    <source>
        <dbReference type="Pfam" id="PF20239"/>
    </source>
</evidence>
<dbReference type="InterPro" id="IPR046531">
    <property type="entry name" value="DUF6596"/>
</dbReference>
<keyword evidence="2" id="KW-0805">Transcription regulation</keyword>
<dbReference type="InterPro" id="IPR007627">
    <property type="entry name" value="RNA_pol_sigma70_r2"/>
</dbReference>
<protein>
    <submittedName>
        <fullName evidence="8">RNA polymerase sigma24 factor</fullName>
    </submittedName>
</protein>
<accession>A0A8J4EQH1</accession>
<dbReference type="GO" id="GO:0006352">
    <property type="term" value="P:DNA-templated transcription initiation"/>
    <property type="evidence" value="ECO:0007669"/>
    <property type="project" value="InterPro"/>
</dbReference>
<evidence type="ECO:0000313" key="8">
    <source>
        <dbReference type="EMBL" id="GIL29814.1"/>
    </source>
</evidence>
<comment type="caution">
    <text evidence="8">The sequence shown here is derived from an EMBL/GenBank/DDBJ whole genome shotgun (WGS) entry which is preliminary data.</text>
</comment>
<evidence type="ECO:0000313" key="9">
    <source>
        <dbReference type="Proteomes" id="UP000614996"/>
    </source>
</evidence>
<organism evidence="8 9">
    <name type="scientific">Actinocatenispora comari</name>
    <dbReference type="NCBI Taxonomy" id="2807577"/>
    <lineage>
        <taxon>Bacteria</taxon>
        <taxon>Bacillati</taxon>
        <taxon>Actinomycetota</taxon>
        <taxon>Actinomycetes</taxon>
        <taxon>Micromonosporales</taxon>
        <taxon>Micromonosporaceae</taxon>
        <taxon>Actinocatenispora</taxon>
    </lineage>
</organism>
<dbReference type="InterPro" id="IPR036388">
    <property type="entry name" value="WH-like_DNA-bd_sf"/>
</dbReference>
<comment type="similarity">
    <text evidence="1">Belongs to the sigma-70 factor family. ECF subfamily.</text>
</comment>
<feature type="domain" description="DUF6596" evidence="7">
    <location>
        <begin position="175"/>
        <end position="275"/>
    </location>
</feature>
<evidence type="ECO:0000256" key="3">
    <source>
        <dbReference type="ARBA" id="ARBA00023082"/>
    </source>
</evidence>
<dbReference type="Pfam" id="PF20239">
    <property type="entry name" value="DUF6596"/>
    <property type="match status" value="1"/>
</dbReference>
<dbReference type="InterPro" id="IPR013249">
    <property type="entry name" value="RNA_pol_sigma70_r4_t2"/>
</dbReference>
<dbReference type="EMBL" id="BOPO01000108">
    <property type="protein sequence ID" value="GIL29814.1"/>
    <property type="molecule type" value="Genomic_DNA"/>
</dbReference>
<feature type="domain" description="RNA polymerase sigma factor 70 region 4 type 2" evidence="6">
    <location>
        <begin position="108"/>
        <end position="157"/>
    </location>
</feature>
<evidence type="ECO:0000256" key="4">
    <source>
        <dbReference type="ARBA" id="ARBA00023163"/>
    </source>
</evidence>
<evidence type="ECO:0000259" key="5">
    <source>
        <dbReference type="Pfam" id="PF04542"/>
    </source>
</evidence>
<keyword evidence="9" id="KW-1185">Reference proteome</keyword>
<dbReference type="Pfam" id="PF04542">
    <property type="entry name" value="Sigma70_r2"/>
    <property type="match status" value="1"/>
</dbReference>
<dbReference type="Gene3D" id="1.10.1740.10">
    <property type="match status" value="1"/>
</dbReference>
<dbReference type="SUPFAM" id="SSF88659">
    <property type="entry name" value="Sigma3 and sigma4 domains of RNA polymerase sigma factors"/>
    <property type="match status" value="1"/>
</dbReference>
<dbReference type="SUPFAM" id="SSF88946">
    <property type="entry name" value="Sigma2 domain of RNA polymerase sigma factors"/>
    <property type="match status" value="1"/>
</dbReference>
<dbReference type="Proteomes" id="UP000614996">
    <property type="component" value="Unassembled WGS sequence"/>
</dbReference>
<dbReference type="InterPro" id="IPR011990">
    <property type="entry name" value="TPR-like_helical_dom_sf"/>
</dbReference>
<keyword evidence="3" id="KW-0731">Sigma factor</keyword>
<dbReference type="SUPFAM" id="SSF48452">
    <property type="entry name" value="TPR-like"/>
    <property type="match status" value="1"/>
</dbReference>
<keyword evidence="4" id="KW-0804">Transcription</keyword>
<evidence type="ECO:0000256" key="2">
    <source>
        <dbReference type="ARBA" id="ARBA00023015"/>
    </source>
</evidence>
<dbReference type="GO" id="GO:0003677">
    <property type="term" value="F:DNA binding"/>
    <property type="evidence" value="ECO:0007669"/>
    <property type="project" value="InterPro"/>
</dbReference>
<dbReference type="RefSeq" id="WP_225918853.1">
    <property type="nucleotide sequence ID" value="NZ_BOPO01000108.1"/>
</dbReference>
<reference evidence="9" key="1">
    <citation type="journal article" date="2021" name="Int. J. Syst. Evol. Microbiol.">
        <title>Actinocatenispora comari sp. nov., an endophytic actinomycete isolated from aerial parts of Comarum salesowianum.</title>
        <authorList>
            <person name="Oyunbileg N."/>
            <person name="Iizaka Y."/>
            <person name="Hamada M."/>
            <person name="Davaapurev B.O."/>
            <person name="Fukumoto A."/>
            <person name="Tsetseg B."/>
            <person name="Kato F."/>
            <person name="Tamura T."/>
            <person name="Batkhuu J."/>
            <person name="Anzai Y."/>
        </authorList>
    </citation>
    <scope>NUCLEOTIDE SEQUENCE [LARGE SCALE GENOMIC DNA]</scope>
    <source>
        <strain evidence="9">NUM-2625</strain>
    </source>
</reference>
<evidence type="ECO:0000256" key="1">
    <source>
        <dbReference type="ARBA" id="ARBA00010641"/>
    </source>
</evidence>
<dbReference type="PANTHER" id="PTHR47756">
    <property type="entry name" value="BLL6612 PROTEIN-RELATED"/>
    <property type="match status" value="1"/>
</dbReference>
<sequence>MSEARYEHVWRQEAPHVLAALSRRYGSFADCEDAVQLALVAAAQQWPRDGVPDNPAGWLLRVASRRLVDQQRSDAARRAREEKAARLDGAAPAEVPTSGDDMLDLFVLCAHPALTPTSQLALMLRAVAGLTTAEIAAGLFVPESTVAQRISRAKATLKRAGARFAPAPPAELPVRMLAVRHAISLLYTRAHLAADGPQATDPLLAETAVRLARTLLHRAPADPENAGLLTLLLLTHARSPARLDRAGDLVPLDEQDRGRWQRALIDEGVALLERTLPVGYVGAFQLRAAIAAVHDEAPDAAATDWPQILALYRMLDRVEPSPATALGLAVATAEVHGAAAGLDLLDQLPDTSHRAHAARGHLLARLGRTEQARAEFRRAAELTRSIPEQRYLNRLAGSGEPRATGR</sequence>
<gene>
    <name evidence="8" type="primary">rpoE_18</name>
    <name evidence="8" type="ORF">NUM_50680</name>
</gene>